<dbReference type="Gene3D" id="3.80.10.10">
    <property type="entry name" value="Ribonuclease Inhibitor"/>
    <property type="match status" value="2"/>
</dbReference>
<dbReference type="PROSITE" id="PS51450">
    <property type="entry name" value="LRR"/>
    <property type="match status" value="3"/>
</dbReference>
<dbReference type="Pfam" id="PF12799">
    <property type="entry name" value="LRR_4"/>
    <property type="match status" value="2"/>
</dbReference>
<dbReference type="InterPro" id="IPR001611">
    <property type="entry name" value="Leu-rich_rpt"/>
</dbReference>
<protein>
    <recommendedName>
        <fullName evidence="5">Leucine-rich repeat domain-containing protein</fullName>
    </recommendedName>
</protein>
<dbReference type="PANTHER" id="PTHR46652:SF3">
    <property type="entry name" value="LEUCINE-RICH REPEAT-CONTAINING PROTEIN 9"/>
    <property type="match status" value="1"/>
</dbReference>
<dbReference type="Proteomes" id="UP001500353">
    <property type="component" value="Unassembled WGS sequence"/>
</dbReference>
<accession>A0ABP9MIV9</accession>
<dbReference type="PANTHER" id="PTHR46652">
    <property type="entry name" value="LEUCINE-RICH REPEAT AND IQ DOMAIN-CONTAINING PROTEIN 1-RELATED"/>
    <property type="match status" value="1"/>
</dbReference>
<dbReference type="EMBL" id="BAABHX010000005">
    <property type="protein sequence ID" value="GAA5097280.1"/>
    <property type="molecule type" value="Genomic_DNA"/>
</dbReference>
<comment type="caution">
    <text evidence="3">The sequence shown here is derived from an EMBL/GenBank/DDBJ whole genome shotgun (WGS) entry which is preliminary data.</text>
</comment>
<sequence>MNLIEQAINAVEKNLKIRIKEFDKAHAAETQYNLLDEKFISLQLTDLHFDDLDALQPLFNIVKALHFFDCTFTTSDTDNIVKGIRQFTALETILVDSGCVTTIKTFLRLETIKELQLIIDYEMIPTNTLILDFKELKSIKNLRLYSYNVGSDKMFVFKGAEYLTNLEKLTIECDCIIEELNKFKNLKYLKTESIQLQATERLESLKTLEIVALKDEYTIYTLEQFPNLENLKIRRCNNINLGELKKLKILSISSREFELEKSTAFENLPNLEQLEFNECKITEIKNLDKLSNLRVLNLYENYTIENIDGIENLKNLEYINLYENKISDIRVLNKLPNLKEVNVAGNNITQEDVDQQLEKSEIARFLHRAWRPKSDVPFYIWDSVEEILREDGI</sequence>
<organism evidence="3 4">
    <name type="scientific">Chryseobacterium ginsengisoli</name>
    <dbReference type="NCBI Taxonomy" id="363853"/>
    <lineage>
        <taxon>Bacteria</taxon>
        <taxon>Pseudomonadati</taxon>
        <taxon>Bacteroidota</taxon>
        <taxon>Flavobacteriia</taxon>
        <taxon>Flavobacteriales</taxon>
        <taxon>Weeksellaceae</taxon>
        <taxon>Chryseobacterium group</taxon>
        <taxon>Chryseobacterium</taxon>
    </lineage>
</organism>
<evidence type="ECO:0000256" key="1">
    <source>
        <dbReference type="ARBA" id="ARBA00022614"/>
    </source>
</evidence>
<dbReference type="RefSeq" id="WP_345206331.1">
    <property type="nucleotide sequence ID" value="NZ_BAABHX010000005.1"/>
</dbReference>
<keyword evidence="2" id="KW-0677">Repeat</keyword>
<gene>
    <name evidence="3" type="ORF">GCM10023210_32130</name>
</gene>
<keyword evidence="4" id="KW-1185">Reference proteome</keyword>
<evidence type="ECO:0000313" key="4">
    <source>
        <dbReference type="Proteomes" id="UP001500353"/>
    </source>
</evidence>
<dbReference type="InterPro" id="IPR025875">
    <property type="entry name" value="Leu-rich_rpt_4"/>
</dbReference>
<keyword evidence="1" id="KW-0433">Leucine-rich repeat</keyword>
<name>A0ABP9MIV9_9FLAO</name>
<dbReference type="InterPro" id="IPR050836">
    <property type="entry name" value="SDS22/Internalin_LRR"/>
</dbReference>
<dbReference type="SUPFAM" id="SSF52058">
    <property type="entry name" value="L domain-like"/>
    <property type="match status" value="1"/>
</dbReference>
<evidence type="ECO:0000256" key="2">
    <source>
        <dbReference type="ARBA" id="ARBA00022737"/>
    </source>
</evidence>
<evidence type="ECO:0000313" key="3">
    <source>
        <dbReference type="EMBL" id="GAA5097280.1"/>
    </source>
</evidence>
<evidence type="ECO:0008006" key="5">
    <source>
        <dbReference type="Google" id="ProtNLM"/>
    </source>
</evidence>
<reference evidence="4" key="1">
    <citation type="journal article" date="2019" name="Int. J. Syst. Evol. Microbiol.">
        <title>The Global Catalogue of Microorganisms (GCM) 10K type strain sequencing project: providing services to taxonomists for standard genome sequencing and annotation.</title>
        <authorList>
            <consortium name="The Broad Institute Genomics Platform"/>
            <consortium name="The Broad Institute Genome Sequencing Center for Infectious Disease"/>
            <person name="Wu L."/>
            <person name="Ma J."/>
        </authorList>
    </citation>
    <scope>NUCLEOTIDE SEQUENCE [LARGE SCALE GENOMIC DNA]</scope>
    <source>
        <strain evidence="4">JCM 18019</strain>
    </source>
</reference>
<dbReference type="InterPro" id="IPR032675">
    <property type="entry name" value="LRR_dom_sf"/>
</dbReference>
<proteinExistence type="predicted"/>